<accession>A0ABX1KBZ8</accession>
<evidence type="ECO:0000313" key="3">
    <source>
        <dbReference type="EMBL" id="NLP84553.1"/>
    </source>
</evidence>
<evidence type="ECO:0000259" key="2">
    <source>
        <dbReference type="Pfam" id="PF02720"/>
    </source>
</evidence>
<comment type="caution">
    <text evidence="3">The sequence shown here is derived from an EMBL/GenBank/DDBJ whole genome shotgun (WGS) entry which is preliminary data.</text>
</comment>
<dbReference type="Proteomes" id="UP001429745">
    <property type="component" value="Unassembled WGS sequence"/>
</dbReference>
<feature type="region of interest" description="Disordered" evidence="1">
    <location>
        <begin position="223"/>
        <end position="257"/>
    </location>
</feature>
<feature type="non-terminal residue" evidence="3">
    <location>
        <position position="367"/>
    </location>
</feature>
<organism evidence="3 4">
    <name type="scientific">Microbacterium salsuginis</name>
    <dbReference type="NCBI Taxonomy" id="2722803"/>
    <lineage>
        <taxon>Bacteria</taxon>
        <taxon>Bacillati</taxon>
        <taxon>Actinomycetota</taxon>
        <taxon>Actinomycetes</taxon>
        <taxon>Micrococcales</taxon>
        <taxon>Microbacteriaceae</taxon>
        <taxon>Microbacterium</taxon>
    </lineage>
</organism>
<feature type="domain" description="DUF222" evidence="2">
    <location>
        <begin position="51"/>
        <end position="366"/>
    </location>
</feature>
<proteinExistence type="predicted"/>
<gene>
    <name evidence="3" type="ORF">HF576_11905</name>
</gene>
<name>A0ABX1KBZ8_9MICO</name>
<reference evidence="3 4" key="1">
    <citation type="submission" date="2020-04" db="EMBL/GenBank/DDBJ databases">
        <title>CFH 90308 Microbacterium sp.</title>
        <authorList>
            <person name="Nie G."/>
            <person name="Ming H."/>
            <person name="Xia T."/>
        </authorList>
    </citation>
    <scope>NUCLEOTIDE SEQUENCE [LARGE SCALE GENOMIC DNA]</scope>
    <source>
        <strain evidence="3 4">CFH 90308</strain>
    </source>
</reference>
<protein>
    <submittedName>
        <fullName evidence="3">DUF222 domain-containing protein</fullName>
    </submittedName>
</protein>
<dbReference type="RefSeq" id="WP_168913032.1">
    <property type="nucleotide sequence ID" value="NZ_JABACI010000003.1"/>
</dbReference>
<sequence length="367" mass="39824">MADDPELDPWDPWGAGGIADVVEWMPVPDVVDLVTETATMMSVFAAERLVRIQAMRQELLAEAVGRGVGVLDIVERSIRLELAAAMRVTEYTAGRLLAQAEALTGRYPAVLASLGAGRITEKHADVLVDLIDEVPADLRDRVVGRAVELAEAEPVGTFRRALRTLIQTVQAATLEQRHRDAVRERRIWVDPGADGMGTLSVYGPLVELHAIHGRVTAIAKTITGRRADNHHNHHNQTDQTDQTDRTDQGRSVADPRTLDQVRADVVCDLLIDGTTTATPAAGSGIRATVVVTVPALALLNEEAAASCDPPVVEGIGPIPLPKARELCGGDSKWMRVLTHPETGMILSVSRDRYHPPSPLRKLVKWRA</sequence>
<dbReference type="EMBL" id="JABACI010000003">
    <property type="protein sequence ID" value="NLP84553.1"/>
    <property type="molecule type" value="Genomic_DNA"/>
</dbReference>
<keyword evidence="4" id="KW-1185">Reference proteome</keyword>
<dbReference type="InterPro" id="IPR003870">
    <property type="entry name" value="DUF222"/>
</dbReference>
<dbReference type="Pfam" id="PF02720">
    <property type="entry name" value="DUF222"/>
    <property type="match status" value="1"/>
</dbReference>
<evidence type="ECO:0000256" key="1">
    <source>
        <dbReference type="SAM" id="MobiDB-lite"/>
    </source>
</evidence>
<evidence type="ECO:0000313" key="4">
    <source>
        <dbReference type="Proteomes" id="UP001429745"/>
    </source>
</evidence>